<dbReference type="RefSeq" id="WP_014640894.1">
    <property type="nucleotide sequence ID" value="NZ_AP022215.1"/>
</dbReference>
<dbReference type="EMBL" id="VLTB01000485">
    <property type="protein sequence ID" value="NDR95156.1"/>
    <property type="molecule type" value="Genomic_DNA"/>
</dbReference>
<proteinExistence type="predicted"/>
<feature type="domain" description="THIF-type NAD/FAD binding fold" evidence="1">
    <location>
        <begin position="331"/>
        <end position="442"/>
    </location>
</feature>
<reference evidence="4 8" key="4">
    <citation type="journal article" date="2020" name="Int. J. Nanomedicine">
        <title>Consequences Of Long-Term Bacteria's Exposure To Silver Nanoformulations With Different PhysicoChemical Properties.</title>
        <authorList>
            <person name="Kedziora A."/>
            <person name="Wernecki M."/>
            <person name="Korzekwa K."/>
            <person name="Speruda M."/>
            <person name="Gerasymchuk Y."/>
            <person name="Lukowiak A."/>
            <person name="Bugla-Ploskonska G."/>
        </authorList>
    </citation>
    <scope>NUCLEOTIDE SEQUENCE [LARGE SCALE GENOMIC DNA]</scope>
    <source>
        <strain evidence="4 8">ATCC 11230</strain>
    </source>
</reference>
<dbReference type="InterPro" id="IPR045886">
    <property type="entry name" value="ThiF/MoeB/HesA"/>
</dbReference>
<dbReference type="Proteomes" id="UP000264870">
    <property type="component" value="Unassembled WGS sequence"/>
</dbReference>
<dbReference type="Gene3D" id="3.40.50.720">
    <property type="entry name" value="NAD(P)-binding Rossmann-like Domain"/>
    <property type="match status" value="1"/>
</dbReference>
<dbReference type="GO" id="GO:0061503">
    <property type="term" value="F:tRNA threonylcarbamoyladenosine dehydratase"/>
    <property type="evidence" value="ECO:0007669"/>
    <property type="project" value="TreeGrafter"/>
</dbReference>
<gene>
    <name evidence="5" type="ORF">CG702_24155</name>
    <name evidence="4" type="ORF">FPI65_28775</name>
    <name evidence="3" type="ORF">GQM21_12485</name>
    <name evidence="2" type="ORF">J5U05_003767</name>
</gene>
<evidence type="ECO:0000313" key="3">
    <source>
        <dbReference type="EMBL" id="MWK97998.1"/>
    </source>
</evidence>
<keyword evidence="4" id="KW-0548">Nucleotidyltransferase</keyword>
<evidence type="ECO:0000259" key="1">
    <source>
        <dbReference type="Pfam" id="PF00899"/>
    </source>
</evidence>
<evidence type="ECO:0000313" key="4">
    <source>
        <dbReference type="EMBL" id="NDR95156.1"/>
    </source>
</evidence>
<evidence type="ECO:0000313" key="5">
    <source>
        <dbReference type="EMBL" id="OZP00686.1"/>
    </source>
</evidence>
<name>A0A243ZRM7_ECOLX</name>
<evidence type="ECO:0000313" key="6">
    <source>
        <dbReference type="Proteomes" id="UP000264870"/>
    </source>
</evidence>
<dbReference type="SUPFAM" id="SSF69572">
    <property type="entry name" value="Activating enzymes of the ubiquitin-like proteins"/>
    <property type="match status" value="1"/>
</dbReference>
<sequence>MKDEMIQRGISALKDYLGADNASALLRPAELRVGEAVAFYFPLPVDYTGLERRLRIGFPNDFPSESPSLQVEPSPWLVWPHAMTSGLCLHGFREKPVTGSPEKIVQDSLSRFASIVSFSLENADPARRETEFQNEISTYWLWQLKRSARNLILLGEPESGSVLYVVSDPRYTGHTGLNPVWVSSDKNAIRQHFRRATGRSVVIRSPHEAGFFVKLTSFPGIKVPEPHAFLEWLAPHISEESLSAMSKWSEKSSTLLSRWVVMALPGGDGAARFTVNLCTRKKETDRTHFYGLRSSRRQSGLKKEGPPASILSSRVNVIDRGAFFSRDRSNTAKTLENSHVVFVGVGSLGSAVSIQLARAGLGRLTLIDPDRLESPNLGRHMLGAEDLGKFKSQAMRHRLLQDLPVLDVTALDTYIEWVMGQKPDIFEDVDLVIITTADWESESALWEKKASGAKWGLIQAWSEPHTLVGHALIAPEGRFDARYLFSDRGDFRHRFTDWPDGGVVPLPACGESFIPGGSAGMNGVATMVTQAAIRYLTTVGDVTQWHSSVYRPDEAGVLGGRYTGPVLPEGVVHSVFERNWPKPGQNA</sequence>
<evidence type="ECO:0000313" key="7">
    <source>
        <dbReference type="Proteomes" id="UP000462271"/>
    </source>
</evidence>
<evidence type="ECO:0000313" key="2">
    <source>
        <dbReference type="EMBL" id="HBA4248564.1"/>
    </source>
</evidence>
<dbReference type="InterPro" id="IPR000594">
    <property type="entry name" value="ThiF_NAD_FAD-bd"/>
</dbReference>
<dbReference type="AlphaFoldDB" id="A0A243ZRM7"/>
<dbReference type="Proteomes" id="UP000871786">
    <property type="component" value="Unassembled WGS sequence"/>
</dbReference>
<dbReference type="PANTHER" id="PTHR43267">
    <property type="entry name" value="TRNA THREONYLCARBAMOYLADENOSINE DEHYDRATASE"/>
    <property type="match status" value="1"/>
</dbReference>
<protein>
    <submittedName>
        <fullName evidence="4">ThiF family adenylyltransferase</fullName>
    </submittedName>
</protein>
<organism evidence="4 8">
    <name type="scientific">Escherichia coli</name>
    <dbReference type="NCBI Taxonomy" id="562"/>
    <lineage>
        <taxon>Bacteria</taxon>
        <taxon>Pseudomonadati</taxon>
        <taxon>Pseudomonadota</taxon>
        <taxon>Gammaproteobacteria</taxon>
        <taxon>Enterobacterales</taxon>
        <taxon>Enterobacteriaceae</taxon>
        <taxon>Escherichia</taxon>
    </lineage>
</organism>
<dbReference type="Proteomes" id="UP000471490">
    <property type="component" value="Unassembled WGS sequence"/>
</dbReference>
<dbReference type="PANTHER" id="PTHR43267:SF1">
    <property type="entry name" value="TRNA THREONYLCARBAMOYLADENOSINE DEHYDRATASE"/>
    <property type="match status" value="1"/>
</dbReference>
<dbReference type="GO" id="GO:0016779">
    <property type="term" value="F:nucleotidyltransferase activity"/>
    <property type="evidence" value="ECO:0007669"/>
    <property type="project" value="UniProtKB-KW"/>
</dbReference>
<comment type="caution">
    <text evidence="4">The sequence shown here is derived from an EMBL/GenBank/DDBJ whole genome shotgun (WGS) entry which is preliminary data.</text>
</comment>
<dbReference type="Proteomes" id="UP000462271">
    <property type="component" value="Unassembled WGS sequence"/>
</dbReference>
<dbReference type="EMBL" id="WTML01000037">
    <property type="protein sequence ID" value="MWK97998.1"/>
    <property type="molecule type" value="Genomic_DNA"/>
</dbReference>
<reference evidence="2" key="5">
    <citation type="submission" date="2021-03" db="EMBL/GenBank/DDBJ databases">
        <authorList>
            <consortium name="NCBI Pathogen Detection Project"/>
        </authorList>
    </citation>
    <scope>NUCLEOTIDE SEQUENCE</scope>
    <source>
        <strain evidence="2">ST-87-5</strain>
    </source>
</reference>
<dbReference type="EMBL" id="NNAK01000093">
    <property type="protein sequence ID" value="OZP00686.1"/>
    <property type="molecule type" value="Genomic_DNA"/>
</dbReference>
<dbReference type="GO" id="GO:0008641">
    <property type="term" value="F:ubiquitin-like modifier activating enzyme activity"/>
    <property type="evidence" value="ECO:0007669"/>
    <property type="project" value="InterPro"/>
</dbReference>
<dbReference type="Pfam" id="PF00899">
    <property type="entry name" value="ThiF"/>
    <property type="match status" value="1"/>
</dbReference>
<keyword evidence="4" id="KW-0808">Transferase</keyword>
<reference evidence="2" key="2">
    <citation type="journal article" date="2018" name="Genome Biol.">
        <title>SKESA: strategic k-mer extension for scrupulous assemblies.</title>
        <authorList>
            <person name="Souvorov A."/>
            <person name="Agarwala R."/>
            <person name="Lipman D.J."/>
        </authorList>
    </citation>
    <scope>NUCLEOTIDE SEQUENCE</scope>
    <source>
        <strain evidence="2">ST-87-5</strain>
    </source>
</reference>
<accession>A0A243ZRM7</accession>
<dbReference type="GO" id="GO:0061504">
    <property type="term" value="P:cyclic threonylcarbamoyladenosine biosynthetic process"/>
    <property type="evidence" value="ECO:0007669"/>
    <property type="project" value="TreeGrafter"/>
</dbReference>
<dbReference type="InterPro" id="IPR035985">
    <property type="entry name" value="Ubiquitin-activating_enz"/>
</dbReference>
<reference evidence="5 6" key="1">
    <citation type="submission" date="2017-07" db="EMBL/GenBank/DDBJ databases">
        <authorList>
            <person name="Zhi S."/>
            <person name="Banting G."/>
            <person name="Neumann N."/>
        </authorList>
    </citation>
    <scope>NUCLEOTIDE SEQUENCE [LARGE SCALE GENOMIC DNA]</scope>
    <source>
        <strain evidence="5 6">WW41</strain>
    </source>
</reference>
<reference evidence="3 7" key="3">
    <citation type="submission" date="2019-12" db="EMBL/GenBank/DDBJ databases">
        <title>Enteriobacteria Tanzani isolates_10432.</title>
        <authorList>
            <person name="Subbiah M."/>
            <person name="Call D."/>
        </authorList>
    </citation>
    <scope>NUCLEOTIDE SEQUENCE [LARGE SCALE GENOMIC DNA]</scope>
    <source>
        <strain evidence="3 7">10432wG8</strain>
    </source>
</reference>
<dbReference type="EMBL" id="DADRWU010000043">
    <property type="protein sequence ID" value="HBA4248564.1"/>
    <property type="molecule type" value="Genomic_DNA"/>
</dbReference>
<evidence type="ECO:0000313" key="8">
    <source>
        <dbReference type="Proteomes" id="UP000471490"/>
    </source>
</evidence>